<comment type="caution">
    <text evidence="2">The sequence shown here is derived from an EMBL/GenBank/DDBJ whole genome shotgun (WGS) entry which is preliminary data.</text>
</comment>
<organism evidence="2 3">
    <name type="scientific">Trichomonascus ciferrii</name>
    <dbReference type="NCBI Taxonomy" id="44093"/>
    <lineage>
        <taxon>Eukaryota</taxon>
        <taxon>Fungi</taxon>
        <taxon>Dikarya</taxon>
        <taxon>Ascomycota</taxon>
        <taxon>Saccharomycotina</taxon>
        <taxon>Dipodascomycetes</taxon>
        <taxon>Dipodascales</taxon>
        <taxon>Trichomonascaceae</taxon>
        <taxon>Trichomonascus</taxon>
        <taxon>Trichomonascus ciferrii complex</taxon>
    </lineage>
</organism>
<dbReference type="InterPro" id="IPR055222">
    <property type="entry name" value="PRISE-like_Rossmann-fold"/>
</dbReference>
<dbReference type="EMBL" id="SWFS01000125">
    <property type="protein sequence ID" value="KAA8916066.1"/>
    <property type="molecule type" value="Genomic_DNA"/>
</dbReference>
<protein>
    <recommendedName>
        <fullName evidence="1">PRISE-like Rossmann-fold domain-containing protein</fullName>
    </recommendedName>
</protein>
<evidence type="ECO:0000313" key="2">
    <source>
        <dbReference type="EMBL" id="KAA8916066.1"/>
    </source>
</evidence>
<dbReference type="PANTHER" id="PTHR32487">
    <property type="entry name" value="3-OXO-DELTA(4,5)-STEROID 5-BETA-REDUCTASE"/>
    <property type="match status" value="1"/>
</dbReference>
<reference evidence="2" key="1">
    <citation type="journal article" date="2019" name="G3 (Bethesda)">
        <title>Genome Assemblies of Two Rare Opportunistic Yeast Pathogens: Diutina rugosa (syn. Candida rugosa) and Trichomonascus ciferrii (syn. Candida ciferrii).</title>
        <authorList>
            <person name="Mixao V."/>
            <person name="Saus E."/>
            <person name="Hansen A.P."/>
            <person name="Lass-Florl C."/>
            <person name="Gabaldon T."/>
        </authorList>
    </citation>
    <scope>NUCLEOTIDE SEQUENCE</scope>
    <source>
        <strain evidence="2">CBS 4856</strain>
    </source>
</reference>
<evidence type="ECO:0000313" key="3">
    <source>
        <dbReference type="Proteomes" id="UP000761534"/>
    </source>
</evidence>
<accession>A0A642V9V4</accession>
<feature type="domain" description="PRISE-like Rossmann-fold" evidence="1">
    <location>
        <begin position="6"/>
        <end position="382"/>
    </location>
</feature>
<dbReference type="PANTHER" id="PTHR32487:SF8">
    <property type="entry name" value="NAD-DEPENDENT EPIMERASE_DEHYDRATASE DOMAIN-CONTAINING PROTEIN"/>
    <property type="match status" value="1"/>
</dbReference>
<dbReference type="CDD" id="cd08948">
    <property type="entry name" value="5beta-POR_like_SDR_a"/>
    <property type="match status" value="1"/>
</dbReference>
<dbReference type="VEuPathDB" id="FungiDB:TRICI_001789"/>
<dbReference type="Pfam" id="PF22917">
    <property type="entry name" value="PRISE"/>
    <property type="match status" value="1"/>
</dbReference>
<dbReference type="Gene3D" id="3.40.50.720">
    <property type="entry name" value="NAD(P)-binding Rossmann-like Domain"/>
    <property type="match status" value="1"/>
</dbReference>
<gene>
    <name evidence="2" type="ORF">TRICI_001789</name>
</gene>
<keyword evidence="3" id="KW-1185">Reference proteome</keyword>
<evidence type="ECO:0000259" key="1">
    <source>
        <dbReference type="Pfam" id="PF22917"/>
    </source>
</evidence>
<sequence>MSGKHALVFGASGISGWSILNQALTYPTPTTFNRITGICNRPLTKQEVQLPDDPRINIVPGIDLTGSVDNVVKALKEKVESVETVNTVYFCAYIQTSDFESLKKVNTDLLRVAIEAVEQVAPKLEAVILQTGGKGYGFEFPDKVEIKPPIPEDTPRIPEPYKSKIFYYTQYDLLTEMSKGKKWSFSEVRPDGIVGFVPGKNAMNMAQGMAIYLTLYRELHGAGAEIPFPGRTHGYHATHCDTFQDILAKMEIYVSLNRDKCPNGSAFNCADGGTVTWAQVWPGICAHFGLKGVEPTGRSADLEAFVKQHKDLWDTLTKKHGLKSGTVEAQGWGHTQYMLVDFDFNREFSLKKARSAGFTESIPTVEGYKIAFDRMAAANIIPKPSS</sequence>
<dbReference type="SUPFAM" id="SSF51735">
    <property type="entry name" value="NAD(P)-binding Rossmann-fold domains"/>
    <property type="match status" value="1"/>
</dbReference>
<dbReference type="OrthoDB" id="1731983at2759"/>
<proteinExistence type="predicted"/>
<dbReference type="InterPro" id="IPR036291">
    <property type="entry name" value="NAD(P)-bd_dom_sf"/>
</dbReference>
<name>A0A642V9V4_9ASCO</name>
<dbReference type="Proteomes" id="UP000761534">
    <property type="component" value="Unassembled WGS sequence"/>
</dbReference>
<dbReference type="AlphaFoldDB" id="A0A642V9V4"/>